<comment type="caution">
    <text evidence="1">The sequence shown here is derived from an EMBL/GenBank/DDBJ whole genome shotgun (WGS) entry which is preliminary data.</text>
</comment>
<evidence type="ECO:0000313" key="1">
    <source>
        <dbReference type="EMBL" id="KAK8210395.1"/>
    </source>
</evidence>
<dbReference type="Proteomes" id="UP001320706">
    <property type="component" value="Unassembled WGS sequence"/>
</dbReference>
<gene>
    <name evidence="1" type="ORF">M8818_003565</name>
</gene>
<reference evidence="1" key="1">
    <citation type="submission" date="2024-02" db="EMBL/GenBank/DDBJ databases">
        <title>Metagenome Assembled Genome of Zalaria obscura JY119.</title>
        <authorList>
            <person name="Vighnesh L."/>
            <person name="Jagadeeshwari U."/>
            <person name="Venkata Ramana C."/>
            <person name="Sasikala C."/>
        </authorList>
    </citation>
    <scope>NUCLEOTIDE SEQUENCE</scope>
    <source>
        <strain evidence="1">JY119</strain>
    </source>
</reference>
<keyword evidence="2" id="KW-1185">Reference proteome</keyword>
<accession>A0ACC3SEK4</accession>
<dbReference type="EMBL" id="JAMKPW020000015">
    <property type="protein sequence ID" value="KAK8210395.1"/>
    <property type="molecule type" value="Genomic_DNA"/>
</dbReference>
<protein>
    <submittedName>
        <fullName evidence="1">Uncharacterized protein</fullName>
    </submittedName>
</protein>
<proteinExistence type="predicted"/>
<evidence type="ECO:0000313" key="2">
    <source>
        <dbReference type="Proteomes" id="UP001320706"/>
    </source>
</evidence>
<name>A0ACC3SEK4_9PEZI</name>
<organism evidence="1 2">
    <name type="scientific">Zalaria obscura</name>
    <dbReference type="NCBI Taxonomy" id="2024903"/>
    <lineage>
        <taxon>Eukaryota</taxon>
        <taxon>Fungi</taxon>
        <taxon>Dikarya</taxon>
        <taxon>Ascomycota</taxon>
        <taxon>Pezizomycotina</taxon>
        <taxon>Dothideomycetes</taxon>
        <taxon>Dothideomycetidae</taxon>
        <taxon>Dothideales</taxon>
        <taxon>Zalariaceae</taxon>
        <taxon>Zalaria</taxon>
    </lineage>
</organism>
<sequence>MATTSEQSQNPTPSTSESTESHHRHLSGRKRSTRHQVNVACDNCRNRKIRCDGQKPQCGPCTRRHVQCVYQTDPDISRFAALKQKIERLSGETAEYNELFHHLRARSEPEAFEILRLIRTSADRAQVLKSIREGDLLTTFSWRPLEGSEESQSPEERNAVEFVRVMSQFRNAYPSMERGVQILSSPTSDRRMDIGHLISHVEDENGALSRTSPSPSDSSRYSSSASANGVAVPPGSDSPSLHNRWSNYVLSHLQGVQLADNRWTTVTDDSELIAHLLSLYFVWEHPIFTLIDRDLFLEDLVAERRRSTFCSDLLVNAILALACHFSPRSLDHLPPRSVRTMANDFLVEAKRLFDVPEKQHNLTRVQAAVILSMVSSGDGQDDDRNRYKAKAVSLAVDLGLFREEGPLRAQDCDGDEWYRACGITAWGVFNWQAYQNYTLREAPLVRKPPPFPLDQPSLQALVADSYYKPDTSYPLPEEEQALYDRCVFFSWCRFCTILVDISHVYYGGENKGSTNPDLSNAEQLYWRLLEWTNELPDFLVRTNKYLPHALALQMFLHSVIVGLFLPFEETIGEDGPTLPDHRVTVPKTMEASMKQFTLTLSQYQNRWGFHCGPMMLMQSFFVMIVSLMKFLPEPDAVHSFLKTLRAMRELGRTYWMEQVTLRTIQLLARGQGIPLSREVDEILDFDHDGAARARDEAVKERMNDGVLFDSSMFGRDREGASMQTLVAEWDKLSVSAKKKFSEGDQKPET</sequence>